<dbReference type="RefSeq" id="WP_163676549.1">
    <property type="nucleotide sequence ID" value="NZ_JAAIYP010000033.1"/>
</dbReference>
<sequence>MPSPELALLEARLAQASSVEEIARAIIGVGRRMIGCDGITFVINENGFCHYLDEDAISPLWKGNKYPAAHCISGWVMSNRRATMIPNIFQDERIPHDVYRRTFVKSLEMVPVGDRGAAAIGSYWAEFHDPTEHESTTLHILARAAAAALERLESVT</sequence>
<accession>A0A7C9QTF9</accession>
<dbReference type="SUPFAM" id="SSF55781">
    <property type="entry name" value="GAF domain-like"/>
    <property type="match status" value="1"/>
</dbReference>
<organism evidence="2 3">
    <name type="scientific">Magnetospirillum aberrantis SpK</name>
    <dbReference type="NCBI Taxonomy" id="908842"/>
    <lineage>
        <taxon>Bacteria</taxon>
        <taxon>Pseudomonadati</taxon>
        <taxon>Pseudomonadota</taxon>
        <taxon>Alphaproteobacteria</taxon>
        <taxon>Rhodospirillales</taxon>
        <taxon>Rhodospirillaceae</taxon>
        <taxon>Magnetospirillum</taxon>
    </lineage>
</organism>
<dbReference type="Pfam" id="PF01590">
    <property type="entry name" value="GAF"/>
    <property type="match status" value="1"/>
</dbReference>
<protein>
    <submittedName>
        <fullName evidence="2">GAF domain-containing protein</fullName>
    </submittedName>
</protein>
<dbReference type="InterPro" id="IPR029016">
    <property type="entry name" value="GAF-like_dom_sf"/>
</dbReference>
<dbReference type="InterPro" id="IPR003018">
    <property type="entry name" value="GAF"/>
</dbReference>
<evidence type="ECO:0000259" key="1">
    <source>
        <dbReference type="Pfam" id="PF01590"/>
    </source>
</evidence>
<keyword evidence="3" id="KW-1185">Reference proteome</keyword>
<evidence type="ECO:0000313" key="2">
    <source>
        <dbReference type="EMBL" id="NFV79681.1"/>
    </source>
</evidence>
<proteinExistence type="predicted"/>
<gene>
    <name evidence="2" type="ORF">G4223_06115</name>
</gene>
<dbReference type="Gene3D" id="3.30.450.40">
    <property type="match status" value="1"/>
</dbReference>
<feature type="domain" description="GAF" evidence="1">
    <location>
        <begin position="19"/>
        <end position="149"/>
    </location>
</feature>
<dbReference type="EMBL" id="JAAIYP010000033">
    <property type="protein sequence ID" value="NFV79681.1"/>
    <property type="molecule type" value="Genomic_DNA"/>
</dbReference>
<evidence type="ECO:0000313" key="3">
    <source>
        <dbReference type="Proteomes" id="UP000480684"/>
    </source>
</evidence>
<dbReference type="Proteomes" id="UP000480684">
    <property type="component" value="Unassembled WGS sequence"/>
</dbReference>
<name>A0A7C9QTF9_9PROT</name>
<comment type="caution">
    <text evidence="2">The sequence shown here is derived from an EMBL/GenBank/DDBJ whole genome shotgun (WGS) entry which is preliminary data.</text>
</comment>
<dbReference type="AlphaFoldDB" id="A0A7C9QTF9"/>
<reference evidence="2 3" key="1">
    <citation type="submission" date="2020-02" db="EMBL/GenBank/DDBJ databases">
        <authorList>
            <person name="Dziuba M."/>
            <person name="Kuznetsov B."/>
            <person name="Mardanov A."/>
            <person name="Ravin N."/>
            <person name="Grouzdev D."/>
        </authorList>
    </citation>
    <scope>NUCLEOTIDE SEQUENCE [LARGE SCALE GENOMIC DNA]</scope>
    <source>
        <strain evidence="2 3">SpK</strain>
    </source>
</reference>